<proteinExistence type="predicted"/>
<evidence type="ECO:0000259" key="1">
    <source>
        <dbReference type="Pfam" id="PF00561"/>
    </source>
</evidence>
<accession>A0ABV1K209</accession>
<dbReference type="Proteomes" id="UP001464923">
    <property type="component" value="Unassembled WGS sequence"/>
</dbReference>
<feature type="domain" description="AB hydrolase-1" evidence="1">
    <location>
        <begin position="63"/>
        <end position="129"/>
    </location>
</feature>
<feature type="domain" description="Peptidase S33 tripeptidyl aminopeptidase-like C-terminal" evidence="2">
    <location>
        <begin position="185"/>
        <end position="272"/>
    </location>
</feature>
<dbReference type="GO" id="GO:0016787">
    <property type="term" value="F:hydrolase activity"/>
    <property type="evidence" value="ECO:0007669"/>
    <property type="project" value="UniProtKB-KW"/>
</dbReference>
<dbReference type="InterPro" id="IPR050228">
    <property type="entry name" value="Carboxylesterase_BioH"/>
</dbReference>
<keyword evidence="4" id="KW-1185">Reference proteome</keyword>
<sequence length="286" mass="29908">MTGFVGWSANGVPYARLGGSGPPLVVITGSELEHRPPTRTTRLGFRLGLPRLTRDFAVYLTSRRPDMPAGYSARDMSEDVAALVRSEIGDGPVHVMGMSSGGSSAMHLAVDHPDLVDRLVLAMTAHRLAEHGREVAGIWRDLALAGDWPALYARMGVDVAEGAVPDAVVRIVMRLAGKSLLGTPCSGADFATVLDSDVHLDVAGSLGRIAAPTLVVGGENDPFYGADNITGTARLIPGAPLCLLRGGGHAVVKQRPRAFETAVLEFLREGSATGARRSDGAAGATR</sequence>
<gene>
    <name evidence="3" type="ORF">WHI96_26025</name>
</gene>
<dbReference type="Gene3D" id="3.40.50.1820">
    <property type="entry name" value="alpha/beta hydrolase"/>
    <property type="match status" value="1"/>
</dbReference>
<dbReference type="InterPro" id="IPR013595">
    <property type="entry name" value="Pept_S33_TAP-like_C"/>
</dbReference>
<reference evidence="3 4" key="1">
    <citation type="submission" date="2024-03" db="EMBL/GenBank/DDBJ databases">
        <title>Draft genome sequence of Pseudonocardia tropica JCM 19149.</title>
        <authorList>
            <person name="Butdee W."/>
            <person name="Duangmal K."/>
        </authorList>
    </citation>
    <scope>NUCLEOTIDE SEQUENCE [LARGE SCALE GENOMIC DNA]</scope>
    <source>
        <strain evidence="3 4">JCM 19149</strain>
    </source>
</reference>
<dbReference type="PANTHER" id="PTHR43194:SF5">
    <property type="entry name" value="PIMELOYL-[ACYL-CARRIER PROTEIN] METHYL ESTER ESTERASE"/>
    <property type="match status" value="1"/>
</dbReference>
<evidence type="ECO:0000313" key="3">
    <source>
        <dbReference type="EMBL" id="MEQ3542271.1"/>
    </source>
</evidence>
<evidence type="ECO:0000313" key="4">
    <source>
        <dbReference type="Proteomes" id="UP001464923"/>
    </source>
</evidence>
<name>A0ABV1K209_9PSEU</name>
<dbReference type="PRINTS" id="PR00111">
    <property type="entry name" value="ABHYDROLASE"/>
</dbReference>
<dbReference type="RefSeq" id="WP_345651026.1">
    <property type="nucleotide sequence ID" value="NZ_BAABLY010000072.1"/>
</dbReference>
<evidence type="ECO:0000259" key="2">
    <source>
        <dbReference type="Pfam" id="PF08386"/>
    </source>
</evidence>
<dbReference type="EMBL" id="JBEDNP010000029">
    <property type="protein sequence ID" value="MEQ3542271.1"/>
    <property type="molecule type" value="Genomic_DNA"/>
</dbReference>
<dbReference type="Pfam" id="PF00561">
    <property type="entry name" value="Abhydrolase_1"/>
    <property type="match status" value="1"/>
</dbReference>
<dbReference type="SUPFAM" id="SSF53474">
    <property type="entry name" value="alpha/beta-Hydrolases"/>
    <property type="match status" value="1"/>
</dbReference>
<keyword evidence="3" id="KW-0378">Hydrolase</keyword>
<protein>
    <submittedName>
        <fullName evidence="3">Alpha/beta hydrolase</fullName>
    </submittedName>
</protein>
<dbReference type="Pfam" id="PF08386">
    <property type="entry name" value="Abhydrolase_4"/>
    <property type="match status" value="1"/>
</dbReference>
<dbReference type="InterPro" id="IPR000073">
    <property type="entry name" value="AB_hydrolase_1"/>
</dbReference>
<dbReference type="PANTHER" id="PTHR43194">
    <property type="entry name" value="HYDROLASE ALPHA/BETA FOLD FAMILY"/>
    <property type="match status" value="1"/>
</dbReference>
<dbReference type="InterPro" id="IPR029058">
    <property type="entry name" value="AB_hydrolase_fold"/>
</dbReference>
<organism evidence="3 4">
    <name type="scientific">Pseudonocardia tropica</name>
    <dbReference type="NCBI Taxonomy" id="681289"/>
    <lineage>
        <taxon>Bacteria</taxon>
        <taxon>Bacillati</taxon>
        <taxon>Actinomycetota</taxon>
        <taxon>Actinomycetes</taxon>
        <taxon>Pseudonocardiales</taxon>
        <taxon>Pseudonocardiaceae</taxon>
        <taxon>Pseudonocardia</taxon>
    </lineage>
</organism>
<comment type="caution">
    <text evidence="3">The sequence shown here is derived from an EMBL/GenBank/DDBJ whole genome shotgun (WGS) entry which is preliminary data.</text>
</comment>